<evidence type="ECO:0000313" key="1">
    <source>
        <dbReference type="EMBL" id="OJF13096.1"/>
    </source>
</evidence>
<comment type="caution">
    <text evidence="1">The sequence shown here is derived from an EMBL/GenBank/DDBJ whole genome shotgun (WGS) entry which is preliminary data.</text>
</comment>
<dbReference type="RefSeq" id="WP_071806332.1">
    <property type="nucleotide sequence ID" value="NZ_MEIA01000174.1"/>
</dbReference>
<dbReference type="EMBL" id="MEIA01000174">
    <property type="protein sequence ID" value="OJF13096.1"/>
    <property type="molecule type" value="Genomic_DNA"/>
</dbReference>
<protein>
    <recommendedName>
        <fullName evidence="3">Excreted virulence factor EspC (Type VII ESX diderm)</fullName>
    </recommendedName>
</protein>
<evidence type="ECO:0000313" key="2">
    <source>
        <dbReference type="Proteomes" id="UP000182486"/>
    </source>
</evidence>
<accession>A0A1K0FK37</accession>
<name>A0A1K0FK37_9ACTN</name>
<evidence type="ECO:0008006" key="3">
    <source>
        <dbReference type="Google" id="ProtNLM"/>
    </source>
</evidence>
<keyword evidence="2" id="KW-1185">Reference proteome</keyword>
<organism evidence="1 2">
    <name type="scientific">Couchioplanes caeruleus subsp. caeruleus</name>
    <dbReference type="NCBI Taxonomy" id="56427"/>
    <lineage>
        <taxon>Bacteria</taxon>
        <taxon>Bacillati</taxon>
        <taxon>Actinomycetota</taxon>
        <taxon>Actinomycetes</taxon>
        <taxon>Micromonosporales</taxon>
        <taxon>Micromonosporaceae</taxon>
        <taxon>Couchioplanes</taxon>
    </lineage>
</organism>
<proteinExistence type="predicted"/>
<dbReference type="AlphaFoldDB" id="A0A1K0FK37"/>
<dbReference type="Proteomes" id="UP000182486">
    <property type="component" value="Unassembled WGS sequence"/>
</dbReference>
<gene>
    <name evidence="1" type="ORF">BG844_17065</name>
</gene>
<reference evidence="1 2" key="1">
    <citation type="submission" date="2016-09" db="EMBL/GenBank/DDBJ databases">
        <title>Couchioplanes caeruleus draft genome sequence.</title>
        <authorList>
            <person name="Sheehan J."/>
            <person name="Caffrey P."/>
        </authorList>
    </citation>
    <scope>NUCLEOTIDE SEQUENCE [LARGE SCALE GENOMIC DNA]</scope>
    <source>
        <strain evidence="1 2">DSM 43634</strain>
    </source>
</reference>
<sequence length="92" mass="9185">MRPDFEVDTEGVRDWAAALTTASGNLQADPPSPVPGPHWSATDAGTVAAAAAQRALAAIANDIITTGRAAAGAAGDYEAADASAAARLRAIR</sequence>